<protein>
    <submittedName>
        <fullName evidence="1">Uncharacterized protein</fullName>
    </submittedName>
</protein>
<evidence type="ECO:0000313" key="2">
    <source>
        <dbReference type="Proteomes" id="UP000499080"/>
    </source>
</evidence>
<proteinExistence type="predicted"/>
<sequence>MILHFSIPRRQGSSDDAPFHCKGQGIIPDDAPPFHSRVIQDDCSIFIDKVKGCIPDDACHFHFQGGQGVIPDDAPFSLQIQKVSDDTRFHCRGHSDDAPFSLPEVKFFLE</sequence>
<name>A0A4Y2T5Z5_ARAVE</name>
<dbReference type="EMBL" id="BGPR01026137">
    <property type="protein sequence ID" value="GBN95621.1"/>
    <property type="molecule type" value="Genomic_DNA"/>
</dbReference>
<dbReference type="Proteomes" id="UP000499080">
    <property type="component" value="Unassembled WGS sequence"/>
</dbReference>
<keyword evidence="2" id="KW-1185">Reference proteome</keyword>
<reference evidence="1 2" key="1">
    <citation type="journal article" date="2019" name="Sci. Rep.">
        <title>Orb-weaving spider Araneus ventricosus genome elucidates the spidroin gene catalogue.</title>
        <authorList>
            <person name="Kono N."/>
            <person name="Nakamura H."/>
            <person name="Ohtoshi R."/>
            <person name="Moran D.A.P."/>
            <person name="Shinohara A."/>
            <person name="Yoshida Y."/>
            <person name="Fujiwara M."/>
            <person name="Mori M."/>
            <person name="Tomita M."/>
            <person name="Arakawa K."/>
        </authorList>
    </citation>
    <scope>NUCLEOTIDE SEQUENCE [LARGE SCALE GENOMIC DNA]</scope>
</reference>
<comment type="caution">
    <text evidence="1">The sequence shown here is derived from an EMBL/GenBank/DDBJ whole genome shotgun (WGS) entry which is preliminary data.</text>
</comment>
<dbReference type="AlphaFoldDB" id="A0A4Y2T5Z5"/>
<accession>A0A4Y2T5Z5</accession>
<organism evidence="1 2">
    <name type="scientific">Araneus ventricosus</name>
    <name type="common">Orbweaver spider</name>
    <name type="synonym">Epeira ventricosa</name>
    <dbReference type="NCBI Taxonomy" id="182803"/>
    <lineage>
        <taxon>Eukaryota</taxon>
        <taxon>Metazoa</taxon>
        <taxon>Ecdysozoa</taxon>
        <taxon>Arthropoda</taxon>
        <taxon>Chelicerata</taxon>
        <taxon>Arachnida</taxon>
        <taxon>Araneae</taxon>
        <taxon>Araneomorphae</taxon>
        <taxon>Entelegynae</taxon>
        <taxon>Araneoidea</taxon>
        <taxon>Araneidae</taxon>
        <taxon>Araneus</taxon>
    </lineage>
</organism>
<evidence type="ECO:0000313" key="1">
    <source>
        <dbReference type="EMBL" id="GBN95621.1"/>
    </source>
</evidence>
<gene>
    <name evidence="1" type="ORF">AVEN_222871_1</name>
</gene>